<gene>
    <name evidence="2" type="ORF">GOBAR_AA29661</name>
</gene>
<organism evidence="2 3">
    <name type="scientific">Gossypium barbadense</name>
    <name type="common">Sea Island cotton</name>
    <name type="synonym">Hibiscus barbadensis</name>
    <dbReference type="NCBI Taxonomy" id="3634"/>
    <lineage>
        <taxon>Eukaryota</taxon>
        <taxon>Viridiplantae</taxon>
        <taxon>Streptophyta</taxon>
        <taxon>Embryophyta</taxon>
        <taxon>Tracheophyta</taxon>
        <taxon>Spermatophyta</taxon>
        <taxon>Magnoliopsida</taxon>
        <taxon>eudicotyledons</taxon>
        <taxon>Gunneridae</taxon>
        <taxon>Pentapetalae</taxon>
        <taxon>rosids</taxon>
        <taxon>malvids</taxon>
        <taxon>Malvales</taxon>
        <taxon>Malvaceae</taxon>
        <taxon>Malvoideae</taxon>
        <taxon>Gossypium</taxon>
    </lineage>
</organism>
<evidence type="ECO:0000313" key="2">
    <source>
        <dbReference type="EMBL" id="PPR91026.1"/>
    </source>
</evidence>
<dbReference type="Proteomes" id="UP000239757">
    <property type="component" value="Unassembled WGS sequence"/>
</dbReference>
<evidence type="ECO:0000256" key="1">
    <source>
        <dbReference type="SAM" id="MobiDB-lite"/>
    </source>
</evidence>
<dbReference type="EMBL" id="KZ667453">
    <property type="protein sequence ID" value="PPR91026.1"/>
    <property type="molecule type" value="Genomic_DNA"/>
</dbReference>
<evidence type="ECO:0000313" key="3">
    <source>
        <dbReference type="Proteomes" id="UP000239757"/>
    </source>
</evidence>
<sequence>MVFSERATWTEISKVPMHCWNYKMFKRVTGKWGTLVSMGENLSGTMNFEKIEMLISITQLKKVEEVVLLEVGDIKFPVSVREKEWSEESKNISSKMESQQEVADESVSESESVIGLESENSPEGNRNVLVEITMEKDIENEIVERECQKMLGEFNEGDHDAGSSGIFAREDFGVNRRDRVREDVVDMGLTSVMGLGDWAREDVVNMGIDLVLGSSGNLDMQLVVEEGVGSIRKEGQHLSEVNTPIVEQTSSNNSELPETGVGAFVRRLMKNFNKKSEAEEKKKHFKKGKEESRSEEKIVNLSLSDSNINNRRKVILREAKQTWEVGKKLGLRVWRDERDVIEDIMRLEYQ</sequence>
<proteinExistence type="predicted"/>
<feature type="compositionally biased region" description="Low complexity" evidence="1">
    <location>
        <begin position="109"/>
        <end position="119"/>
    </location>
</feature>
<name>A0A2P5WIW8_GOSBA</name>
<reference evidence="2 3" key="1">
    <citation type="submission" date="2015-01" db="EMBL/GenBank/DDBJ databases">
        <title>Genome of allotetraploid Gossypium barbadense reveals genomic plasticity and fiber elongation in cotton evolution.</title>
        <authorList>
            <person name="Chen X."/>
            <person name="Liu X."/>
            <person name="Zhao B."/>
            <person name="Zheng H."/>
            <person name="Hu Y."/>
            <person name="Lu G."/>
            <person name="Yang C."/>
            <person name="Chen J."/>
            <person name="Shan C."/>
            <person name="Zhang L."/>
            <person name="Zhou Y."/>
            <person name="Wang L."/>
            <person name="Guo W."/>
            <person name="Bai Y."/>
            <person name="Ruan J."/>
            <person name="Shangguan X."/>
            <person name="Mao Y."/>
            <person name="Jiang J."/>
            <person name="Zhu Y."/>
            <person name="Lei J."/>
            <person name="Kang H."/>
            <person name="Chen S."/>
            <person name="He X."/>
            <person name="Wang R."/>
            <person name="Wang Y."/>
            <person name="Chen J."/>
            <person name="Wang L."/>
            <person name="Yu S."/>
            <person name="Wang B."/>
            <person name="Wei J."/>
            <person name="Song S."/>
            <person name="Lu X."/>
            <person name="Gao Z."/>
            <person name="Gu W."/>
            <person name="Deng X."/>
            <person name="Ma D."/>
            <person name="Wang S."/>
            <person name="Liang W."/>
            <person name="Fang L."/>
            <person name="Cai C."/>
            <person name="Zhu X."/>
            <person name="Zhou B."/>
            <person name="Zhang Y."/>
            <person name="Chen Z."/>
            <person name="Xu S."/>
            <person name="Zhu R."/>
            <person name="Wang S."/>
            <person name="Zhang T."/>
            <person name="Zhao G."/>
        </authorList>
    </citation>
    <scope>NUCLEOTIDE SEQUENCE [LARGE SCALE GENOMIC DNA]</scope>
    <source>
        <strain evidence="3">cv. Xinhai21</strain>
        <tissue evidence="2">Leaf</tissue>
    </source>
</reference>
<evidence type="ECO:0008006" key="4">
    <source>
        <dbReference type="Google" id="ProtNLM"/>
    </source>
</evidence>
<accession>A0A2P5WIW8</accession>
<protein>
    <recommendedName>
        <fullName evidence="4">DUF4283 domain-containing protein</fullName>
    </recommendedName>
</protein>
<dbReference type="OrthoDB" id="1001661at2759"/>
<dbReference type="AlphaFoldDB" id="A0A2P5WIW8"/>
<feature type="region of interest" description="Disordered" evidence="1">
    <location>
        <begin position="87"/>
        <end position="122"/>
    </location>
</feature>